<gene>
    <name evidence="1" type="ORF">GGI18_004004</name>
</gene>
<accession>A0ACC1KB45</accession>
<evidence type="ECO:0000313" key="2">
    <source>
        <dbReference type="Proteomes" id="UP001140066"/>
    </source>
</evidence>
<evidence type="ECO:0000313" key="1">
    <source>
        <dbReference type="EMBL" id="KAJ2778849.1"/>
    </source>
</evidence>
<dbReference type="Proteomes" id="UP001140066">
    <property type="component" value="Unassembled WGS sequence"/>
</dbReference>
<feature type="non-terminal residue" evidence="1">
    <location>
        <position position="1"/>
    </location>
</feature>
<organism evidence="1 2">
    <name type="scientific">Coemansia linderi</name>
    <dbReference type="NCBI Taxonomy" id="2663919"/>
    <lineage>
        <taxon>Eukaryota</taxon>
        <taxon>Fungi</taxon>
        <taxon>Fungi incertae sedis</taxon>
        <taxon>Zoopagomycota</taxon>
        <taxon>Kickxellomycotina</taxon>
        <taxon>Kickxellomycetes</taxon>
        <taxon>Kickxellales</taxon>
        <taxon>Kickxellaceae</taxon>
        <taxon>Coemansia</taxon>
    </lineage>
</organism>
<name>A0ACC1KB45_9FUNG</name>
<comment type="caution">
    <text evidence="1">The sequence shown here is derived from an EMBL/GenBank/DDBJ whole genome shotgun (WGS) entry which is preliminary data.</text>
</comment>
<protein>
    <submittedName>
        <fullName evidence="1">Uncharacterized protein</fullName>
    </submittedName>
</protein>
<proteinExistence type="predicted"/>
<keyword evidence="2" id="KW-1185">Reference proteome</keyword>
<reference evidence="1" key="1">
    <citation type="submission" date="2022-07" db="EMBL/GenBank/DDBJ databases">
        <title>Phylogenomic reconstructions and comparative analyses of Kickxellomycotina fungi.</title>
        <authorList>
            <person name="Reynolds N.K."/>
            <person name="Stajich J.E."/>
            <person name="Barry K."/>
            <person name="Grigoriev I.V."/>
            <person name="Crous P."/>
            <person name="Smith M.E."/>
        </authorList>
    </citation>
    <scope>NUCLEOTIDE SEQUENCE</scope>
    <source>
        <strain evidence="1">BCRC 34191</strain>
    </source>
</reference>
<dbReference type="EMBL" id="JANBUK010001642">
    <property type="protein sequence ID" value="KAJ2778849.1"/>
    <property type="molecule type" value="Genomic_DNA"/>
</dbReference>
<feature type="non-terminal residue" evidence="1">
    <location>
        <position position="754"/>
    </location>
</feature>
<sequence length="754" mass="78057">LHKLRIWAPSISGSHLLRAMNQAPQSMVVLHLVGRGNDASDEFVDRVVQGSPHIQSLVINSANITGRSAVSVLGGCARLTHLELARDEPEPTSVLGDMPPVVASRLATLALQNLDIPDELIRQAVFVVTGLRSLHISGAAQLTGESVGALLRDSTRLAALGLFNCSRLSKELLSGLAQGPSAQSLRVLMVRQCAVQSEGAEAVLSAFPNIKHLSIVGVEIVRQQYEYIYDMASNAQDAVESQGGSDIPVQRSFKPMYPSGHHFCKSDPAHDGCPTEGGETAGAGSSAWDYQRAMWEGDSTSRFVPGLLAFANGTIDSEPSVSGRRRAATISSEDHLDAGESDDASESGNSNNHMAARRLRSNSEQPSSNLSPVAGYDNTVAPALGQPESVDAVAPEEAEPETVDVDRAIDSLEHDQLESAGEAVDAVAAAEVVEPSNEAVDQEPATITEPVDADDLTTVNSADIGTIAREIAAEPAVIEDEVQDRAIVTDAEQHSSDIAGIAGGTALALAAAGVALAALGGESAESTIDEPSVDVAEAGAERAVDTAEVIAEPATEPTAETVEPVAEPVVEPVEAIVEPAIEADGDSVAEPAVEAASTDVEPVADTTETVEAVEVAAAEAPVDEGAEPVPRDLATTEEHVSDVVETAVDEPAAEEVPVSEVVEAAVDNVEETVTAAATEESASEVVEAVADEPAVESIEVVARELATEATEPAIETAEAVVDTTEVVAEPTAEAAEATVETVAETTEVVAEVVA</sequence>